<proteinExistence type="predicted"/>
<dbReference type="Proteomes" id="UP000000437">
    <property type="component" value="Chromosome 8"/>
</dbReference>
<organism evidence="1 2">
    <name type="scientific">Danio rerio</name>
    <name type="common">Zebrafish</name>
    <name type="synonym">Brachydanio rerio</name>
    <dbReference type="NCBI Taxonomy" id="7955"/>
    <lineage>
        <taxon>Eukaryota</taxon>
        <taxon>Metazoa</taxon>
        <taxon>Chordata</taxon>
        <taxon>Craniata</taxon>
        <taxon>Vertebrata</taxon>
        <taxon>Euteleostomi</taxon>
        <taxon>Actinopterygii</taxon>
        <taxon>Neopterygii</taxon>
        <taxon>Teleostei</taxon>
        <taxon>Ostariophysi</taxon>
        <taxon>Cypriniformes</taxon>
        <taxon>Danionidae</taxon>
        <taxon>Danioninae</taxon>
        <taxon>Danio</taxon>
    </lineage>
</organism>
<reference evidence="2" key="1">
    <citation type="submission" date="2025-08" db="UniProtKB">
        <authorList>
            <consortium name="RefSeq"/>
        </authorList>
    </citation>
    <scope>IDENTIFICATION</scope>
    <source>
        <strain evidence="2">Tuebingen</strain>
        <tissue evidence="2">Fibroblasts and whole tissue</tissue>
    </source>
</reference>
<dbReference type="RefSeq" id="XP_073766081.1">
    <property type="nucleotide sequence ID" value="XM_073909980.1"/>
</dbReference>
<evidence type="ECO:0000313" key="2">
    <source>
        <dbReference type="RefSeq" id="XP_073766081.1"/>
    </source>
</evidence>
<name>A0AC58G8P1_DANRE</name>
<sequence length="682" mass="77122">MLQMKMNRSRCVCVCTLLCFLCLSRALKGNVKQVFSIQELTVTGADMMHCEKQPKVCVTSDTDCLHSPADLHSAPENFLNTTCHFLFQESSLTCRWTQIRYSRSEISSSFIFSQAEDVDDCPSILNVLSSFFLIIKTKDLLTQKEMFSHPYPLLMEDIVQAPRPNITSVSVSETSVSVSCSSGKYPVSECRIRYKLLNTEAYTETAGFRVFTECVCVLRGLQFFSVYDLSVSCFYGFGRWSDWSDETRVKTAEKRPSASPALSYYVFSDVNSGPHQLLLLWKALEVREAGGIIQGYEVSYMPIRHPSLKETINTTDLKVFVPVMMEEYEVRVCAFNSAGRSPYSWLTLHTSNTHGVCALRSLWVYSDGSSLRVRWDGEFTAVNLSEFAIQWSEASNPEHTHWRRVNRSTFSSAITDVRQQQVYSISVFPVCERVCGPPSSISADLQHGALLNLQLLSVASVSSSAVCVQWSWQQVNSSVNVRQYHLELSGPQDTHTVSVFPDQQQHWFLNLQPNTQYSVFIRAETTAVNFTRATLDVHTLLLDYEDALRFAVPVLLLLLICGIFSVFTRSICRQYLFPVISNPRFSLIGRWLLSPHLQAEAEVCVLMESVFLMEQQMEKSILQLLEEPDEDLSSSESCADEGTALWRGNPDTHTPSSLPEYVHLPVMPDHTHYIHNGQIPAV</sequence>
<evidence type="ECO:0000313" key="1">
    <source>
        <dbReference type="Proteomes" id="UP000000437"/>
    </source>
</evidence>
<keyword evidence="1" id="KW-1185">Reference proteome</keyword>
<accession>A0AC58G8P1</accession>
<gene>
    <name evidence="2" type="primary">LOC103911612</name>
</gene>
<protein>
    <submittedName>
        <fullName evidence="2">Interleukin-6 receptor subunit beta isoform X1</fullName>
    </submittedName>
</protein>
<keyword evidence="2" id="KW-0675">Receptor</keyword>